<dbReference type="GO" id="GO:0046872">
    <property type="term" value="F:metal ion binding"/>
    <property type="evidence" value="ECO:0007669"/>
    <property type="project" value="UniProtKB-KW"/>
</dbReference>
<dbReference type="PANTHER" id="PTHR45833:SF1">
    <property type="entry name" value="METHIONINE SYNTHASE"/>
    <property type="match status" value="1"/>
</dbReference>
<sequence>MDVQHEQLAHYFLQGDDQGAIEFIKTMLEKYPRAYLYGDIITPAMYYVGELWERNEISVADEHLATAICDFVLSKLDAESGHVSRKQQKNFKAMLFGVEEEQHYIGLKMVADTFKEHGWRVRYLGPALPMEHSFTQIEKYRPDVIGISAALPYRLKTIKMVLEHFAELDWNPLIMIGGRLAKEYNLKEFESDQVMVVKDLGDLKRWFNEGREETINETS</sequence>
<dbReference type="GO" id="GO:0046653">
    <property type="term" value="P:tetrahydrofolate metabolic process"/>
    <property type="evidence" value="ECO:0007669"/>
    <property type="project" value="TreeGrafter"/>
</dbReference>
<name>A0A1H0TAM9_HALAD</name>
<keyword evidence="1" id="KW-0479">Metal-binding</keyword>
<dbReference type="Gene3D" id="1.10.1240.10">
    <property type="entry name" value="Methionine synthase domain"/>
    <property type="match status" value="1"/>
</dbReference>
<keyword evidence="2" id="KW-0170">Cobalt</keyword>
<evidence type="ECO:0000259" key="3">
    <source>
        <dbReference type="PROSITE" id="PS51332"/>
    </source>
</evidence>
<dbReference type="AlphaFoldDB" id="A0A1H0TAM9"/>
<keyword evidence="5" id="KW-1185">Reference proteome</keyword>
<protein>
    <submittedName>
        <fullName evidence="4">Methanogenic corrinoid protein MtbC1</fullName>
    </submittedName>
</protein>
<dbReference type="SUPFAM" id="SSF47644">
    <property type="entry name" value="Methionine synthase domain"/>
    <property type="match status" value="1"/>
</dbReference>
<dbReference type="GO" id="GO:0005829">
    <property type="term" value="C:cytosol"/>
    <property type="evidence" value="ECO:0007669"/>
    <property type="project" value="TreeGrafter"/>
</dbReference>
<dbReference type="PROSITE" id="PS51332">
    <property type="entry name" value="B12_BINDING"/>
    <property type="match status" value="1"/>
</dbReference>
<dbReference type="CDD" id="cd02065">
    <property type="entry name" value="B12-binding_like"/>
    <property type="match status" value="1"/>
</dbReference>
<dbReference type="GO" id="GO:0050667">
    <property type="term" value="P:homocysteine metabolic process"/>
    <property type="evidence" value="ECO:0007669"/>
    <property type="project" value="TreeGrafter"/>
</dbReference>
<dbReference type="PANTHER" id="PTHR45833">
    <property type="entry name" value="METHIONINE SYNTHASE"/>
    <property type="match status" value="1"/>
</dbReference>
<reference evidence="5" key="1">
    <citation type="submission" date="2016-10" db="EMBL/GenBank/DDBJ databases">
        <authorList>
            <person name="Varghese N."/>
            <person name="Submissions S."/>
        </authorList>
    </citation>
    <scope>NUCLEOTIDE SEQUENCE [LARGE SCALE GENOMIC DNA]</scope>
    <source>
        <strain evidence="5">CGMCC 1.3703</strain>
    </source>
</reference>
<dbReference type="GO" id="GO:0031419">
    <property type="term" value="F:cobalamin binding"/>
    <property type="evidence" value="ECO:0007669"/>
    <property type="project" value="InterPro"/>
</dbReference>
<evidence type="ECO:0000313" key="4">
    <source>
        <dbReference type="EMBL" id="SDP51059.1"/>
    </source>
</evidence>
<dbReference type="InterPro" id="IPR003759">
    <property type="entry name" value="Cbl-bd_cap"/>
</dbReference>
<evidence type="ECO:0000313" key="5">
    <source>
        <dbReference type="Proteomes" id="UP000198860"/>
    </source>
</evidence>
<dbReference type="Gene3D" id="3.40.50.280">
    <property type="entry name" value="Cobalamin-binding domain"/>
    <property type="match status" value="1"/>
</dbReference>
<dbReference type="InterPro" id="IPR006158">
    <property type="entry name" value="Cobalamin-bd"/>
</dbReference>
<dbReference type="GO" id="GO:0008705">
    <property type="term" value="F:methionine synthase activity"/>
    <property type="evidence" value="ECO:0007669"/>
    <property type="project" value="TreeGrafter"/>
</dbReference>
<organism evidence="4 5">
    <name type="scientific">Halobacillus aidingensis</name>
    <dbReference type="NCBI Taxonomy" id="240303"/>
    <lineage>
        <taxon>Bacteria</taxon>
        <taxon>Bacillati</taxon>
        <taxon>Bacillota</taxon>
        <taxon>Bacilli</taxon>
        <taxon>Bacillales</taxon>
        <taxon>Bacillaceae</taxon>
        <taxon>Halobacillus</taxon>
    </lineage>
</organism>
<proteinExistence type="predicted"/>
<dbReference type="EMBL" id="FNIZ01000020">
    <property type="protein sequence ID" value="SDP51059.1"/>
    <property type="molecule type" value="Genomic_DNA"/>
</dbReference>
<dbReference type="OrthoDB" id="5756833at2"/>
<evidence type="ECO:0000256" key="2">
    <source>
        <dbReference type="ARBA" id="ARBA00023285"/>
    </source>
</evidence>
<gene>
    <name evidence="4" type="ORF">SAMN05421677_12080</name>
</gene>
<feature type="domain" description="B12-binding" evidence="3">
    <location>
        <begin position="90"/>
        <end position="219"/>
    </location>
</feature>
<dbReference type="Proteomes" id="UP000198860">
    <property type="component" value="Unassembled WGS sequence"/>
</dbReference>
<dbReference type="InterPro" id="IPR036594">
    <property type="entry name" value="Meth_synthase_dom"/>
</dbReference>
<dbReference type="InterPro" id="IPR036724">
    <property type="entry name" value="Cobalamin-bd_sf"/>
</dbReference>
<dbReference type="InterPro" id="IPR050554">
    <property type="entry name" value="Met_Synthase/Corrinoid"/>
</dbReference>
<evidence type="ECO:0000256" key="1">
    <source>
        <dbReference type="ARBA" id="ARBA00022723"/>
    </source>
</evidence>
<dbReference type="SUPFAM" id="SSF52242">
    <property type="entry name" value="Cobalamin (vitamin B12)-binding domain"/>
    <property type="match status" value="1"/>
</dbReference>
<dbReference type="STRING" id="240303.SAMN05421677_12080"/>
<accession>A0A1H0TAM9</accession>
<dbReference type="Pfam" id="PF02310">
    <property type="entry name" value="B12-binding"/>
    <property type="match status" value="1"/>
</dbReference>
<dbReference type="Pfam" id="PF02607">
    <property type="entry name" value="B12-binding_2"/>
    <property type="match status" value="1"/>
</dbReference>